<gene>
    <name evidence="1" type="ORF">SLAVMIC_00273</name>
</gene>
<name>A0A8D9C8M6_9VIRU</name>
<reference evidence="1" key="1">
    <citation type="submission" date="2021-06" db="EMBL/GenBank/DDBJ databases">
        <authorList>
            <person name="Gannon L."/>
            <person name="Redgwell R T."/>
            <person name="Michniewski S."/>
            <person name="Harrison D C."/>
            <person name="Millard A."/>
        </authorList>
    </citation>
    <scope>NUCLEOTIDE SEQUENCE</scope>
</reference>
<organism evidence="1">
    <name type="scientific">uncultured marine phage</name>
    <dbReference type="NCBI Taxonomy" id="707152"/>
    <lineage>
        <taxon>Viruses</taxon>
        <taxon>environmental samples</taxon>
    </lineage>
</organism>
<dbReference type="EMBL" id="OU342829">
    <property type="protein sequence ID" value="CAG7580152.1"/>
    <property type="molecule type" value="Genomic_DNA"/>
</dbReference>
<sequence>MRGSKINVWRVKNIVSTQVIELNNYDYVEGGTLFTSSDGFKIKSESVGYKYHGGISKNALWLPTSPDIRNYKVNSIIFFENDGGEDGAKKLLNRINKSLFEWKEVHFKLPGDRSLIDKIWIDHFEEKFPMSFREEFNYLMEDGENNFILDGGDVSNKYDYRQYMLGVASDIVSDMDLEYGEWGY</sequence>
<protein>
    <submittedName>
        <fullName evidence="1">Uncharacterized protein</fullName>
    </submittedName>
</protein>
<proteinExistence type="predicted"/>
<evidence type="ECO:0000313" key="1">
    <source>
        <dbReference type="EMBL" id="CAG7580152.1"/>
    </source>
</evidence>
<accession>A0A8D9C8M6</accession>